<gene>
    <name evidence="16" type="ORF">J437_LFUL001362</name>
</gene>
<feature type="compositionally biased region" description="Low complexity" evidence="12">
    <location>
        <begin position="846"/>
        <end position="855"/>
    </location>
</feature>
<evidence type="ECO:0000256" key="7">
    <source>
        <dbReference type="ARBA" id="ARBA00023136"/>
    </source>
</evidence>
<keyword evidence="4 13" id="KW-0812">Transmembrane</keyword>
<keyword evidence="10" id="KW-1071">Ligand-gated ion channel</keyword>
<dbReference type="EMBL" id="KZ308150">
    <property type="protein sequence ID" value="KAG8223040.1"/>
    <property type="molecule type" value="Genomic_DNA"/>
</dbReference>
<evidence type="ECO:0000256" key="6">
    <source>
        <dbReference type="ARBA" id="ARBA00023065"/>
    </source>
</evidence>
<evidence type="ECO:0000256" key="8">
    <source>
        <dbReference type="ARBA" id="ARBA00023170"/>
    </source>
</evidence>
<keyword evidence="8" id="KW-0675">Receptor</keyword>
<dbReference type="AlphaFoldDB" id="A0A8K0NSH3"/>
<evidence type="ECO:0008006" key="18">
    <source>
        <dbReference type="Google" id="ProtNLM"/>
    </source>
</evidence>
<evidence type="ECO:0000256" key="13">
    <source>
        <dbReference type="SAM" id="Phobius"/>
    </source>
</evidence>
<dbReference type="FunFam" id="1.10.287.70:FF:000191">
    <property type="entry name" value="Glutamate receptor ionotropic, NMDA 3A"/>
    <property type="match status" value="1"/>
</dbReference>
<comment type="caution">
    <text evidence="16">The sequence shown here is derived from an EMBL/GenBank/DDBJ whole genome shotgun (WGS) entry which is preliminary data.</text>
</comment>
<dbReference type="GO" id="GO:0015276">
    <property type="term" value="F:ligand-gated monoatomic ion channel activity"/>
    <property type="evidence" value="ECO:0007669"/>
    <property type="project" value="InterPro"/>
</dbReference>
<feature type="compositionally biased region" description="Acidic residues" evidence="12">
    <location>
        <begin position="835"/>
        <end position="844"/>
    </location>
</feature>
<evidence type="ECO:0000256" key="5">
    <source>
        <dbReference type="ARBA" id="ARBA00022989"/>
    </source>
</evidence>
<feature type="transmembrane region" description="Helical" evidence="13">
    <location>
        <begin position="377"/>
        <end position="404"/>
    </location>
</feature>
<evidence type="ECO:0000256" key="11">
    <source>
        <dbReference type="ARBA" id="ARBA00023303"/>
    </source>
</evidence>
<dbReference type="InterPro" id="IPR015683">
    <property type="entry name" value="Ionotropic_Glu_rcpt"/>
</dbReference>
<feature type="domain" description="Ionotropic glutamate receptor L-glutamate and glycine-binding" evidence="15">
    <location>
        <begin position="163"/>
        <end position="239"/>
    </location>
</feature>
<dbReference type="SUPFAM" id="SSF53850">
    <property type="entry name" value="Periplasmic binding protein-like II"/>
    <property type="match status" value="1"/>
</dbReference>
<evidence type="ECO:0000256" key="3">
    <source>
        <dbReference type="ARBA" id="ARBA00022448"/>
    </source>
</evidence>
<comment type="similarity">
    <text evidence="2">Belongs to the glutamate-gated ion channel (TC 1.A.10.1) family.</text>
</comment>
<protein>
    <recommendedName>
        <fullName evidence="18">Ionotropic glutamate receptor C-terminal domain-containing protein</fullName>
    </recommendedName>
</protein>
<keyword evidence="6" id="KW-0406">Ion transport</keyword>
<keyword evidence="7 13" id="KW-0472">Membrane</keyword>
<evidence type="ECO:0000256" key="2">
    <source>
        <dbReference type="ARBA" id="ARBA00008685"/>
    </source>
</evidence>
<feature type="transmembrane region" description="Helical" evidence="13">
    <location>
        <begin position="298"/>
        <end position="324"/>
    </location>
</feature>
<keyword evidence="3" id="KW-0813">Transport</keyword>
<dbReference type="Gene3D" id="3.40.190.10">
    <property type="entry name" value="Periplasmic binding protein-like II"/>
    <property type="match status" value="1"/>
</dbReference>
<evidence type="ECO:0000313" key="17">
    <source>
        <dbReference type="Proteomes" id="UP000792457"/>
    </source>
</evidence>
<evidence type="ECO:0000313" key="16">
    <source>
        <dbReference type="EMBL" id="KAG8223040.1"/>
    </source>
</evidence>
<feature type="region of interest" description="Disordered" evidence="12">
    <location>
        <begin position="886"/>
        <end position="906"/>
    </location>
</feature>
<evidence type="ECO:0000256" key="4">
    <source>
        <dbReference type="ARBA" id="ARBA00022692"/>
    </source>
</evidence>
<feature type="transmembrane region" description="Helical" evidence="13">
    <location>
        <begin position="345"/>
        <end position="365"/>
    </location>
</feature>
<organism evidence="16 17">
    <name type="scientific">Ladona fulva</name>
    <name type="common">Scarce chaser dragonfly</name>
    <name type="synonym">Libellula fulva</name>
    <dbReference type="NCBI Taxonomy" id="123851"/>
    <lineage>
        <taxon>Eukaryota</taxon>
        <taxon>Metazoa</taxon>
        <taxon>Ecdysozoa</taxon>
        <taxon>Arthropoda</taxon>
        <taxon>Hexapoda</taxon>
        <taxon>Insecta</taxon>
        <taxon>Pterygota</taxon>
        <taxon>Palaeoptera</taxon>
        <taxon>Odonata</taxon>
        <taxon>Epiprocta</taxon>
        <taxon>Anisoptera</taxon>
        <taxon>Libelluloidea</taxon>
        <taxon>Libellulidae</taxon>
        <taxon>Ladona</taxon>
    </lineage>
</organism>
<dbReference type="Gene3D" id="1.10.287.70">
    <property type="match status" value="1"/>
</dbReference>
<keyword evidence="5 13" id="KW-1133">Transmembrane helix</keyword>
<keyword evidence="17" id="KW-1185">Reference proteome</keyword>
<dbReference type="Pfam" id="PF10613">
    <property type="entry name" value="Lig_chan-Glu_bd"/>
    <property type="match status" value="1"/>
</dbReference>
<dbReference type="SMART" id="SM00918">
    <property type="entry name" value="Lig_chan-Glu_bd"/>
    <property type="match status" value="1"/>
</dbReference>
<dbReference type="InterPro" id="IPR019594">
    <property type="entry name" value="Glu/Gly-bd"/>
</dbReference>
<dbReference type="Proteomes" id="UP000792457">
    <property type="component" value="Unassembled WGS sequence"/>
</dbReference>
<dbReference type="Pfam" id="PF00060">
    <property type="entry name" value="Lig_chan"/>
    <property type="match status" value="1"/>
</dbReference>
<evidence type="ECO:0000256" key="1">
    <source>
        <dbReference type="ARBA" id="ARBA00004141"/>
    </source>
</evidence>
<evidence type="ECO:0000256" key="9">
    <source>
        <dbReference type="ARBA" id="ARBA00023180"/>
    </source>
</evidence>
<dbReference type="PANTHER" id="PTHR18966">
    <property type="entry name" value="IONOTROPIC GLUTAMATE RECEPTOR"/>
    <property type="match status" value="1"/>
</dbReference>
<evidence type="ECO:0000256" key="12">
    <source>
        <dbReference type="SAM" id="MobiDB-lite"/>
    </source>
</evidence>
<dbReference type="SMART" id="SM00079">
    <property type="entry name" value="PBPe"/>
    <property type="match status" value="1"/>
</dbReference>
<keyword evidence="9" id="KW-0325">Glycoprotein</keyword>
<keyword evidence="11" id="KW-0407">Ion channel</keyword>
<accession>A0A8K0NSH3</accession>
<feature type="transmembrane region" description="Helical" evidence="13">
    <location>
        <begin position="556"/>
        <end position="579"/>
    </location>
</feature>
<dbReference type="OrthoDB" id="5984008at2759"/>
<sequence length="906" mass="100665">MNTTFDLLSLMGLKGEDRYLHHNPRRPPPMARALWRSIANVSSGVLNRASVSSSAASASFGIFANQQRRRRRLRTVYRVVTALAPPFVMASEREPAIPPSSTRRHYRRCLRGVVCHRVSSSENPEALAAAFARLSSKGRLRKGPPMRGGGGPATSLPPLHSDLLLNSTCCYGFAIDLLSDVAAHLRFEFHLYLVPDGVFGSQIKDKLHDTRRRKRSKNLPGVEEETEEKWDGIMGDLISGAAHMAFGPLSVSAAREKVVHFSAPFYYGGGVSFLASTAPPPNAPPGTSPPLMSNPPLLGFLLPFSPGLWAVAIASLHFTALAVATFEWLSPFGLNPWGRRRSRNFGLASALWVLWALLCGHLVAFKAPKSWPNKFLINVWGGFSVIFVASYTAHIAALIAGLFFRPTVTDYNDKRLLTLKVGAPRSSAVEYYVQKANHELYEHLQHTPVPNIEEGIRRLRDGSLDVLMGDSAVLDYYRGSDPGCTLVKRGIITNEDTYAVAMSKNFPLKRSITATVSEFGSNGHLDILTRRWFGPLPCFRGSVGGGEEEMAAPRPLGIAAVAGVFLMLCVGVGVASIILCGEHLFYRHSLPALRRRPHDSVWRSRNLMFFSQKLYRFINCVELVSPHHAARELVHTLRQGQITSLFQKSVKRKEHEQRRRRKSKAQFFEMIQEIRRVQQEEKQVDLASASSLTVLGENDGTNIGVPNMIPQPLALLRQTGAPPALLPELIKQTPLAACIRSHLAMQRSMTESSETEDEDDEVMTVVKERDSYLPSKVTIISGRIPEENEGDDETLDEDEADIEISATENQAPTCELRRRTRTVYFSPSVESSSKDEEEMTDDEVPSSSSCQNSSQILERWRISERRLRFRLASALRECDELRQKVRKLEASGATPSDGVGKRNEPP</sequence>
<reference evidence="16" key="1">
    <citation type="submission" date="2013-04" db="EMBL/GenBank/DDBJ databases">
        <authorList>
            <person name="Qu J."/>
            <person name="Murali S.C."/>
            <person name="Bandaranaike D."/>
            <person name="Bellair M."/>
            <person name="Blankenburg K."/>
            <person name="Chao H."/>
            <person name="Dinh H."/>
            <person name="Doddapaneni H."/>
            <person name="Downs B."/>
            <person name="Dugan-Rocha S."/>
            <person name="Elkadiri S."/>
            <person name="Gnanaolivu R.D."/>
            <person name="Hernandez B."/>
            <person name="Javaid M."/>
            <person name="Jayaseelan J.C."/>
            <person name="Lee S."/>
            <person name="Li M."/>
            <person name="Ming W."/>
            <person name="Munidasa M."/>
            <person name="Muniz J."/>
            <person name="Nguyen L."/>
            <person name="Ongeri F."/>
            <person name="Osuji N."/>
            <person name="Pu L.-L."/>
            <person name="Puazo M."/>
            <person name="Qu C."/>
            <person name="Quiroz J."/>
            <person name="Raj R."/>
            <person name="Weissenberger G."/>
            <person name="Xin Y."/>
            <person name="Zou X."/>
            <person name="Han Y."/>
            <person name="Richards S."/>
            <person name="Worley K."/>
            <person name="Muzny D."/>
            <person name="Gibbs R."/>
        </authorList>
    </citation>
    <scope>NUCLEOTIDE SEQUENCE</scope>
    <source>
        <strain evidence="16">Sampled in the wild</strain>
    </source>
</reference>
<dbReference type="GO" id="GO:0016020">
    <property type="term" value="C:membrane"/>
    <property type="evidence" value="ECO:0007669"/>
    <property type="project" value="UniProtKB-SubCell"/>
</dbReference>
<proteinExistence type="inferred from homology"/>
<evidence type="ECO:0000259" key="14">
    <source>
        <dbReference type="SMART" id="SM00079"/>
    </source>
</evidence>
<reference evidence="16" key="2">
    <citation type="submission" date="2017-10" db="EMBL/GenBank/DDBJ databases">
        <title>Ladona fulva Genome sequencing and assembly.</title>
        <authorList>
            <person name="Murali S."/>
            <person name="Richards S."/>
            <person name="Bandaranaike D."/>
            <person name="Bellair M."/>
            <person name="Blankenburg K."/>
            <person name="Chao H."/>
            <person name="Dinh H."/>
            <person name="Doddapaneni H."/>
            <person name="Dugan-Rocha S."/>
            <person name="Elkadiri S."/>
            <person name="Gnanaolivu R."/>
            <person name="Hernandez B."/>
            <person name="Skinner E."/>
            <person name="Javaid M."/>
            <person name="Lee S."/>
            <person name="Li M."/>
            <person name="Ming W."/>
            <person name="Munidasa M."/>
            <person name="Muniz J."/>
            <person name="Nguyen L."/>
            <person name="Hughes D."/>
            <person name="Osuji N."/>
            <person name="Pu L.-L."/>
            <person name="Puazo M."/>
            <person name="Qu C."/>
            <person name="Quiroz J."/>
            <person name="Raj R."/>
            <person name="Weissenberger G."/>
            <person name="Xin Y."/>
            <person name="Zou X."/>
            <person name="Han Y."/>
            <person name="Worley K."/>
            <person name="Muzny D."/>
            <person name="Gibbs R."/>
        </authorList>
    </citation>
    <scope>NUCLEOTIDE SEQUENCE</scope>
    <source>
        <strain evidence="16">Sampled in the wild</strain>
    </source>
</reference>
<evidence type="ECO:0000256" key="10">
    <source>
        <dbReference type="ARBA" id="ARBA00023286"/>
    </source>
</evidence>
<evidence type="ECO:0000259" key="15">
    <source>
        <dbReference type="SMART" id="SM00918"/>
    </source>
</evidence>
<name>A0A8K0NSH3_LADFU</name>
<dbReference type="InterPro" id="IPR001320">
    <property type="entry name" value="Iontro_rcpt_C"/>
</dbReference>
<feature type="domain" description="Ionotropic glutamate receptor C-terminal" evidence="14">
    <location>
        <begin position="146"/>
        <end position="535"/>
    </location>
</feature>
<feature type="region of interest" description="Disordered" evidence="12">
    <location>
        <begin position="826"/>
        <end position="855"/>
    </location>
</feature>
<comment type="subcellular location">
    <subcellularLocation>
        <location evidence="1">Membrane</location>
        <topology evidence="1">Multi-pass membrane protein</topology>
    </subcellularLocation>
</comment>
<dbReference type="FunFam" id="3.40.190.10:FF:000324">
    <property type="entry name" value="Predicted protein"/>
    <property type="match status" value="1"/>
</dbReference>